<dbReference type="EMBL" id="KN831960">
    <property type="protein sequence ID" value="KIO07475.1"/>
    <property type="molecule type" value="Genomic_DNA"/>
</dbReference>
<name>A0A0C3P369_PISTI</name>
<dbReference type="AlphaFoldDB" id="A0A0C3P369"/>
<proteinExistence type="predicted"/>
<keyword evidence="2" id="KW-1185">Reference proteome</keyword>
<reference evidence="2" key="2">
    <citation type="submission" date="2015-01" db="EMBL/GenBank/DDBJ databases">
        <title>Evolutionary Origins and Diversification of the Mycorrhizal Mutualists.</title>
        <authorList>
            <consortium name="DOE Joint Genome Institute"/>
            <consortium name="Mycorrhizal Genomics Consortium"/>
            <person name="Kohler A."/>
            <person name="Kuo A."/>
            <person name="Nagy L.G."/>
            <person name="Floudas D."/>
            <person name="Copeland A."/>
            <person name="Barry K.W."/>
            <person name="Cichocki N."/>
            <person name="Veneault-Fourrey C."/>
            <person name="LaButti K."/>
            <person name="Lindquist E.A."/>
            <person name="Lipzen A."/>
            <person name="Lundell T."/>
            <person name="Morin E."/>
            <person name="Murat C."/>
            <person name="Riley R."/>
            <person name="Ohm R."/>
            <person name="Sun H."/>
            <person name="Tunlid A."/>
            <person name="Henrissat B."/>
            <person name="Grigoriev I.V."/>
            <person name="Hibbett D.S."/>
            <person name="Martin F."/>
        </authorList>
    </citation>
    <scope>NUCLEOTIDE SEQUENCE [LARGE SCALE GENOMIC DNA]</scope>
    <source>
        <strain evidence="2">Marx 270</strain>
    </source>
</reference>
<organism evidence="1 2">
    <name type="scientific">Pisolithus tinctorius Marx 270</name>
    <dbReference type="NCBI Taxonomy" id="870435"/>
    <lineage>
        <taxon>Eukaryota</taxon>
        <taxon>Fungi</taxon>
        <taxon>Dikarya</taxon>
        <taxon>Basidiomycota</taxon>
        <taxon>Agaricomycotina</taxon>
        <taxon>Agaricomycetes</taxon>
        <taxon>Agaricomycetidae</taxon>
        <taxon>Boletales</taxon>
        <taxon>Sclerodermatineae</taxon>
        <taxon>Pisolithaceae</taxon>
        <taxon>Pisolithus</taxon>
    </lineage>
</organism>
<protein>
    <submittedName>
        <fullName evidence="1">Uncharacterized protein</fullName>
    </submittedName>
</protein>
<sequence>MARRNRMGHAAACVRSVMSPTIQTPGDWDMAHRIRICEVFRAVPSDRSPLQP</sequence>
<gene>
    <name evidence="1" type="ORF">M404DRAFT_998201</name>
</gene>
<reference evidence="1 2" key="1">
    <citation type="submission" date="2014-04" db="EMBL/GenBank/DDBJ databases">
        <authorList>
            <consortium name="DOE Joint Genome Institute"/>
            <person name="Kuo A."/>
            <person name="Kohler A."/>
            <person name="Costa M.D."/>
            <person name="Nagy L.G."/>
            <person name="Floudas D."/>
            <person name="Copeland A."/>
            <person name="Barry K.W."/>
            <person name="Cichocki N."/>
            <person name="Veneault-Fourrey C."/>
            <person name="LaButti K."/>
            <person name="Lindquist E.A."/>
            <person name="Lipzen A."/>
            <person name="Lundell T."/>
            <person name="Morin E."/>
            <person name="Murat C."/>
            <person name="Sun H."/>
            <person name="Tunlid A."/>
            <person name="Henrissat B."/>
            <person name="Grigoriev I.V."/>
            <person name="Hibbett D.S."/>
            <person name="Martin F."/>
            <person name="Nordberg H.P."/>
            <person name="Cantor M.N."/>
            <person name="Hua S.X."/>
        </authorList>
    </citation>
    <scope>NUCLEOTIDE SEQUENCE [LARGE SCALE GENOMIC DNA]</scope>
    <source>
        <strain evidence="1 2">Marx 270</strain>
    </source>
</reference>
<evidence type="ECO:0000313" key="1">
    <source>
        <dbReference type="EMBL" id="KIO07475.1"/>
    </source>
</evidence>
<accession>A0A0C3P369</accession>
<dbReference type="InParanoid" id="A0A0C3P369"/>
<dbReference type="HOGENOM" id="CLU_3088199_0_0_1"/>
<evidence type="ECO:0000313" key="2">
    <source>
        <dbReference type="Proteomes" id="UP000054217"/>
    </source>
</evidence>
<dbReference type="Proteomes" id="UP000054217">
    <property type="component" value="Unassembled WGS sequence"/>
</dbReference>